<dbReference type="OMA" id="WPATRGR"/>
<organism evidence="2">
    <name type="scientific">Oryza nivara</name>
    <name type="common">Indian wild rice</name>
    <name type="synonym">Oryza sativa f. spontanea</name>
    <dbReference type="NCBI Taxonomy" id="4536"/>
    <lineage>
        <taxon>Eukaryota</taxon>
        <taxon>Viridiplantae</taxon>
        <taxon>Streptophyta</taxon>
        <taxon>Embryophyta</taxon>
        <taxon>Tracheophyta</taxon>
        <taxon>Spermatophyta</taxon>
        <taxon>Magnoliopsida</taxon>
        <taxon>Liliopsida</taxon>
        <taxon>Poales</taxon>
        <taxon>Poaceae</taxon>
        <taxon>BOP clade</taxon>
        <taxon>Oryzoideae</taxon>
        <taxon>Oryzeae</taxon>
        <taxon>Oryzinae</taxon>
        <taxon>Oryza</taxon>
    </lineage>
</organism>
<dbReference type="HOGENOM" id="CLU_2018936_0_0_1"/>
<feature type="region of interest" description="Disordered" evidence="1">
    <location>
        <begin position="1"/>
        <end position="23"/>
    </location>
</feature>
<proteinExistence type="predicted"/>
<reference evidence="2" key="2">
    <citation type="submission" date="2018-04" db="EMBL/GenBank/DDBJ databases">
        <title>OnivRS2 (Oryza nivara Reference Sequence Version 2).</title>
        <authorList>
            <person name="Zhang J."/>
            <person name="Kudrna D."/>
            <person name="Lee S."/>
            <person name="Talag J."/>
            <person name="Rajasekar S."/>
            <person name="Welchert J."/>
            <person name="Hsing Y.-I."/>
            <person name="Wing R.A."/>
        </authorList>
    </citation>
    <scope>NUCLEOTIDE SEQUENCE [LARGE SCALE GENOMIC DNA]</scope>
    <source>
        <strain evidence="2">SL10</strain>
    </source>
</reference>
<keyword evidence="3" id="KW-1185">Reference proteome</keyword>
<dbReference type="Proteomes" id="UP000006591">
    <property type="component" value="Chromosome 5"/>
</dbReference>
<feature type="region of interest" description="Disordered" evidence="1">
    <location>
        <begin position="59"/>
        <end position="91"/>
    </location>
</feature>
<evidence type="ECO:0000256" key="1">
    <source>
        <dbReference type="SAM" id="MobiDB-lite"/>
    </source>
</evidence>
<protein>
    <submittedName>
        <fullName evidence="2">Uncharacterized protein</fullName>
    </submittedName>
</protein>
<dbReference type="AlphaFoldDB" id="A0A0E0HEQ5"/>
<evidence type="ECO:0000313" key="3">
    <source>
        <dbReference type="Proteomes" id="UP000006591"/>
    </source>
</evidence>
<dbReference type="Gramene" id="ONIVA05G17890.1">
    <property type="protein sequence ID" value="ONIVA05G17890.1"/>
    <property type="gene ID" value="ONIVA05G17890"/>
</dbReference>
<dbReference type="EnsemblPlants" id="ONIVA05G17890.1">
    <property type="protein sequence ID" value="ONIVA05G17890.1"/>
    <property type="gene ID" value="ONIVA05G17890"/>
</dbReference>
<evidence type="ECO:0000313" key="2">
    <source>
        <dbReference type="EnsemblPlants" id="ONIVA05G17890.1"/>
    </source>
</evidence>
<reference evidence="2" key="1">
    <citation type="submission" date="2015-04" db="UniProtKB">
        <authorList>
            <consortium name="EnsemblPlants"/>
        </authorList>
    </citation>
    <scope>IDENTIFICATION</scope>
    <source>
        <strain evidence="2">SL10</strain>
    </source>
</reference>
<sequence>MFSGQAGEEAARVRPLGRSTWGERRRSLERAGCLLVRREAPRWRQAMEGGGRQEWSWAAAAGGRGRPPWPAAEVARHPRMKPSRGSSGWRRLALSRKHEGSKSPMLQPLVVAESCYFTMLLIS</sequence>
<name>A0A0E0HEQ5_ORYNI</name>
<accession>A0A0E0HEQ5</accession>